<dbReference type="Gene3D" id="1.10.1070.20">
    <property type="match status" value="1"/>
</dbReference>
<evidence type="ECO:0000256" key="1">
    <source>
        <dbReference type="ARBA" id="ARBA00022679"/>
    </source>
</evidence>
<feature type="domain" description="HipA-like C-terminal" evidence="3">
    <location>
        <begin position="20"/>
        <end position="204"/>
    </location>
</feature>
<sequence>MIFQTVNQFLDFMVVPNRRNQSFIIMKYPKKAQEREQLDISYTNNIYSEYIGCHIFQMLGVETQQTVLGTYQNKEVILCKDFVDDNDRLYEFAQIKNSIPNEQGTSGCGTELSEHLDALGQQTIYQVQKLKDYFWDMFIVDAFIGNFDRHNGNWGFIINKKDAKVKIAPVYDCGSCRYPKLSDEKMDSILSNSDEIKKRVYDFPNSAIKENGKKINYFRLINSLEYEDCNNALERMMKRIDIKEVSDFIDSVPNITDIRCRFYKTMLGLRYNLILHSSFIKLAEKQQAKNPLFFKDGLAYDEENER</sequence>
<organism evidence="4 5">
    <name type="scientific">Eubacterium callanderi</name>
    <dbReference type="NCBI Taxonomy" id="53442"/>
    <lineage>
        <taxon>Bacteria</taxon>
        <taxon>Bacillati</taxon>
        <taxon>Bacillota</taxon>
        <taxon>Clostridia</taxon>
        <taxon>Eubacteriales</taxon>
        <taxon>Eubacteriaceae</taxon>
        <taxon>Eubacterium</taxon>
    </lineage>
</organism>
<dbReference type="Proteomes" id="UP000006873">
    <property type="component" value="Chromosome"/>
</dbReference>
<evidence type="ECO:0000259" key="3">
    <source>
        <dbReference type="Pfam" id="PF07804"/>
    </source>
</evidence>
<dbReference type="CDD" id="cd17792">
    <property type="entry name" value="CtkA"/>
    <property type="match status" value="1"/>
</dbReference>
<name>E3GMD8_9FIRM</name>
<evidence type="ECO:0000313" key="5">
    <source>
        <dbReference type="Proteomes" id="UP000006873"/>
    </source>
</evidence>
<reference key="1">
    <citation type="submission" date="2010-09" db="EMBL/GenBank/DDBJ databases">
        <authorList>
            <person name="Roh H."/>
            <person name="Ko H.-J."/>
            <person name="Kim D."/>
            <person name="Choi D.G."/>
            <person name="Park S."/>
            <person name="Kim S."/>
            <person name="Kim K.H."/>
            <person name="Chang I.S."/>
            <person name="Choi I.-G."/>
        </authorList>
    </citation>
    <scope>NUCLEOTIDE SEQUENCE</scope>
    <source>
        <strain>KIST612</strain>
    </source>
</reference>
<keyword evidence="2" id="KW-0418">Kinase</keyword>
<dbReference type="HOGENOM" id="CLU_076579_1_0_9"/>
<dbReference type="Pfam" id="PF07804">
    <property type="entry name" value="HipA_C"/>
    <property type="match status" value="1"/>
</dbReference>
<dbReference type="AlphaFoldDB" id="E3GMD8"/>
<keyword evidence="1" id="KW-0808">Transferase</keyword>
<dbReference type="InterPro" id="IPR012893">
    <property type="entry name" value="HipA-like_C"/>
</dbReference>
<dbReference type="KEGG" id="elm:ELI_1895"/>
<accession>E3GMD8</accession>
<evidence type="ECO:0000256" key="2">
    <source>
        <dbReference type="ARBA" id="ARBA00022777"/>
    </source>
</evidence>
<gene>
    <name evidence="4" type="ordered locus">ELI_1895</name>
</gene>
<evidence type="ECO:0000313" key="4">
    <source>
        <dbReference type="EMBL" id="ADO36878.1"/>
    </source>
</evidence>
<dbReference type="eggNOG" id="COG3550">
    <property type="taxonomic scope" value="Bacteria"/>
</dbReference>
<dbReference type="GO" id="GO:0016301">
    <property type="term" value="F:kinase activity"/>
    <property type="evidence" value="ECO:0007669"/>
    <property type="project" value="UniProtKB-KW"/>
</dbReference>
<protein>
    <recommendedName>
        <fullName evidence="3">HipA-like C-terminal domain-containing protein</fullName>
    </recommendedName>
</protein>
<dbReference type="Gene3D" id="3.30.200.120">
    <property type="match status" value="1"/>
</dbReference>
<dbReference type="RefSeq" id="WP_013380199.1">
    <property type="nucleotide sequence ID" value="NZ_JAJCHU010000001.1"/>
</dbReference>
<reference evidence="4 5" key="2">
    <citation type="journal article" date="2011" name="J. Bacteriol.">
        <title>Complete genome sequence of a carbon monoxide-utilizing acetogen, Eubacterium limosum KIST612.</title>
        <authorList>
            <person name="Roh H."/>
            <person name="Ko H.J."/>
            <person name="Kim D."/>
            <person name="Choi D.G."/>
            <person name="Park S."/>
            <person name="Kim S."/>
            <person name="Chang I.S."/>
            <person name="Choi I.G."/>
        </authorList>
    </citation>
    <scope>NUCLEOTIDE SEQUENCE [LARGE SCALE GENOMIC DNA]</scope>
    <source>
        <strain evidence="4 5">KIST612</strain>
    </source>
</reference>
<proteinExistence type="predicted"/>
<dbReference type="EMBL" id="CP002273">
    <property type="protein sequence ID" value="ADO36878.1"/>
    <property type="molecule type" value="Genomic_DNA"/>
</dbReference>
<keyword evidence="5" id="KW-1185">Reference proteome</keyword>